<evidence type="ECO:0000256" key="2">
    <source>
        <dbReference type="ARBA" id="ARBA00022448"/>
    </source>
</evidence>
<gene>
    <name evidence="7" type="ORF">GCM10023147_15300</name>
</gene>
<feature type="transmembrane region" description="Helical" evidence="6">
    <location>
        <begin position="41"/>
        <end position="65"/>
    </location>
</feature>
<dbReference type="EMBL" id="BAABFR010000017">
    <property type="protein sequence ID" value="GAA4389051.1"/>
    <property type="molecule type" value="Genomic_DNA"/>
</dbReference>
<feature type="transmembrane region" description="Helical" evidence="6">
    <location>
        <begin position="274"/>
        <end position="296"/>
    </location>
</feature>
<dbReference type="RefSeq" id="WP_344993225.1">
    <property type="nucleotide sequence ID" value="NZ_BAABFR010000017.1"/>
</dbReference>
<feature type="transmembrane region" description="Helical" evidence="6">
    <location>
        <begin position="71"/>
        <end position="93"/>
    </location>
</feature>
<keyword evidence="8" id="KW-1185">Reference proteome</keyword>
<organism evidence="7 8">
    <name type="scientific">Tsukamurella soli</name>
    <dbReference type="NCBI Taxonomy" id="644556"/>
    <lineage>
        <taxon>Bacteria</taxon>
        <taxon>Bacillati</taxon>
        <taxon>Actinomycetota</taxon>
        <taxon>Actinomycetes</taxon>
        <taxon>Mycobacteriales</taxon>
        <taxon>Tsukamurellaceae</taxon>
        <taxon>Tsukamurella</taxon>
    </lineage>
</organism>
<sequence>MTHTDIATRPPADGPDGPGADVDDLAELGYRQELHRGLGGYASFASGFSFVSILTTVFALFALGYGLGGPAFFWTWPVVFVCQFCVCLVFAELSGRFPVAGAIYQWSRRLAGEGVGWFAGWFMLVGYIVSVAALAIAMQTVLPMIWSGFQLVGHDSSLTSVSGATNAIILGSITIAACAVIGGVGVAFMGRITVIGVTVEIVGVVLMVALMFLHAHRTPMQAVAGTAGHGHGLGYVPAFLASMVMAAYVMYGFDSAAELSEETRDPRRTAPRAIVGALLLSAVGGGLMILATLMAAPSLGAPELSGEGIAWVITSQLDTAMGKVLLGIVAIAIFSATLAIQASASRVMFSMARDDRLPFGAFLSHVNKRTGTPINTGIAVAVLAIAVLLVNLGQASVFAAITSVSVVIVYLAYLMVTLPALIQRVRRSAPPGDGPGLRLGRWGLPVNLVAVVMGAALLVDIAWPRAEVYDPDGGSTVLQYFSILFVAGTAVLGVIVHAYVRRLPRNRY</sequence>
<feature type="transmembrane region" description="Helical" evidence="6">
    <location>
        <begin position="398"/>
        <end position="422"/>
    </location>
</feature>
<name>A0ABP8JDL1_9ACTN</name>
<dbReference type="PANTHER" id="PTHR45649:SF26">
    <property type="entry name" value="OS04G0435100 PROTEIN"/>
    <property type="match status" value="1"/>
</dbReference>
<feature type="transmembrane region" description="Helical" evidence="6">
    <location>
        <begin position="324"/>
        <end position="349"/>
    </location>
</feature>
<feature type="transmembrane region" description="Helical" evidence="6">
    <location>
        <begin position="235"/>
        <end position="253"/>
    </location>
</feature>
<dbReference type="PIRSF" id="PIRSF006060">
    <property type="entry name" value="AA_transporter"/>
    <property type="match status" value="1"/>
</dbReference>
<dbReference type="InterPro" id="IPR002293">
    <property type="entry name" value="AA/rel_permease1"/>
</dbReference>
<reference evidence="8" key="1">
    <citation type="journal article" date="2019" name="Int. J. Syst. Evol. Microbiol.">
        <title>The Global Catalogue of Microorganisms (GCM) 10K type strain sequencing project: providing services to taxonomists for standard genome sequencing and annotation.</title>
        <authorList>
            <consortium name="The Broad Institute Genomics Platform"/>
            <consortium name="The Broad Institute Genome Sequencing Center for Infectious Disease"/>
            <person name="Wu L."/>
            <person name="Ma J."/>
        </authorList>
    </citation>
    <scope>NUCLEOTIDE SEQUENCE [LARGE SCALE GENOMIC DNA]</scope>
    <source>
        <strain evidence="8">JCM 17688</strain>
    </source>
</reference>
<proteinExistence type="predicted"/>
<keyword evidence="2" id="KW-0813">Transport</keyword>
<evidence type="ECO:0000256" key="4">
    <source>
        <dbReference type="ARBA" id="ARBA00022989"/>
    </source>
</evidence>
<evidence type="ECO:0000256" key="1">
    <source>
        <dbReference type="ARBA" id="ARBA00004141"/>
    </source>
</evidence>
<keyword evidence="4 6" id="KW-1133">Transmembrane helix</keyword>
<feature type="transmembrane region" description="Helical" evidence="6">
    <location>
        <begin position="195"/>
        <end position="215"/>
    </location>
</feature>
<feature type="transmembrane region" description="Helical" evidence="6">
    <location>
        <begin position="478"/>
        <end position="500"/>
    </location>
</feature>
<dbReference type="PANTHER" id="PTHR45649">
    <property type="entry name" value="AMINO-ACID PERMEASE BAT1"/>
    <property type="match status" value="1"/>
</dbReference>
<keyword evidence="5 6" id="KW-0472">Membrane</keyword>
<evidence type="ECO:0000313" key="8">
    <source>
        <dbReference type="Proteomes" id="UP001500635"/>
    </source>
</evidence>
<evidence type="ECO:0000256" key="3">
    <source>
        <dbReference type="ARBA" id="ARBA00022692"/>
    </source>
</evidence>
<dbReference type="Proteomes" id="UP001500635">
    <property type="component" value="Unassembled WGS sequence"/>
</dbReference>
<feature type="transmembrane region" description="Helical" evidence="6">
    <location>
        <begin position="442"/>
        <end position="463"/>
    </location>
</feature>
<feature type="transmembrane region" description="Helical" evidence="6">
    <location>
        <begin position="370"/>
        <end position="392"/>
    </location>
</feature>
<comment type="caution">
    <text evidence="7">The sequence shown here is derived from an EMBL/GenBank/DDBJ whole genome shotgun (WGS) entry which is preliminary data.</text>
</comment>
<dbReference type="Pfam" id="PF13520">
    <property type="entry name" value="AA_permease_2"/>
    <property type="match status" value="1"/>
</dbReference>
<keyword evidence="3 6" id="KW-0812">Transmembrane</keyword>
<comment type="subcellular location">
    <subcellularLocation>
        <location evidence="1">Membrane</location>
        <topology evidence="1">Multi-pass membrane protein</topology>
    </subcellularLocation>
</comment>
<feature type="transmembrane region" description="Helical" evidence="6">
    <location>
        <begin position="114"/>
        <end position="147"/>
    </location>
</feature>
<accession>A0ABP8JDL1</accession>
<feature type="transmembrane region" description="Helical" evidence="6">
    <location>
        <begin position="167"/>
        <end position="188"/>
    </location>
</feature>
<evidence type="ECO:0000256" key="5">
    <source>
        <dbReference type="ARBA" id="ARBA00023136"/>
    </source>
</evidence>
<dbReference type="Gene3D" id="1.20.1740.10">
    <property type="entry name" value="Amino acid/polyamine transporter I"/>
    <property type="match status" value="1"/>
</dbReference>
<protein>
    <submittedName>
        <fullName evidence="7">Amino acid permease</fullName>
    </submittedName>
</protein>
<evidence type="ECO:0000256" key="6">
    <source>
        <dbReference type="SAM" id="Phobius"/>
    </source>
</evidence>
<evidence type="ECO:0000313" key="7">
    <source>
        <dbReference type="EMBL" id="GAA4389051.1"/>
    </source>
</evidence>